<comment type="caution">
    <text evidence="2">The sequence shown here is derived from an EMBL/GenBank/DDBJ whole genome shotgun (WGS) entry which is preliminary data.</text>
</comment>
<dbReference type="InterPro" id="IPR012337">
    <property type="entry name" value="RNaseH-like_sf"/>
</dbReference>
<protein>
    <recommendedName>
        <fullName evidence="1">RNase H type-1 domain-containing protein</fullName>
    </recommendedName>
</protein>
<dbReference type="InterPro" id="IPR002156">
    <property type="entry name" value="RNaseH_domain"/>
</dbReference>
<dbReference type="Gene3D" id="3.30.420.10">
    <property type="entry name" value="Ribonuclease H-like superfamily/Ribonuclease H"/>
    <property type="match status" value="1"/>
</dbReference>
<proteinExistence type="predicted"/>
<feature type="domain" description="RNase H type-1" evidence="1">
    <location>
        <begin position="123"/>
        <end position="244"/>
    </location>
</feature>
<gene>
    <name evidence="2" type="ORF">G4B88_008543</name>
</gene>
<evidence type="ECO:0000259" key="1">
    <source>
        <dbReference type="Pfam" id="PF13456"/>
    </source>
</evidence>
<dbReference type="Proteomes" id="UP000583929">
    <property type="component" value="Unassembled WGS sequence"/>
</dbReference>
<dbReference type="InterPro" id="IPR052929">
    <property type="entry name" value="RNase_H-like_EbsB-rel"/>
</dbReference>
<dbReference type="PANTHER" id="PTHR47074">
    <property type="entry name" value="BNAC02G40300D PROTEIN"/>
    <property type="match status" value="1"/>
</dbReference>
<dbReference type="PANTHER" id="PTHR47074:SF11">
    <property type="entry name" value="REVERSE TRANSCRIPTASE-LIKE PROTEIN"/>
    <property type="match status" value="1"/>
</dbReference>
<dbReference type="SUPFAM" id="SSF53098">
    <property type="entry name" value="Ribonuclease H-like"/>
    <property type="match status" value="1"/>
</dbReference>
<organism evidence="2 3">
    <name type="scientific">Cannabis sativa</name>
    <name type="common">Hemp</name>
    <name type="synonym">Marijuana</name>
    <dbReference type="NCBI Taxonomy" id="3483"/>
    <lineage>
        <taxon>Eukaryota</taxon>
        <taxon>Viridiplantae</taxon>
        <taxon>Streptophyta</taxon>
        <taxon>Embryophyta</taxon>
        <taxon>Tracheophyta</taxon>
        <taxon>Spermatophyta</taxon>
        <taxon>Magnoliopsida</taxon>
        <taxon>eudicotyledons</taxon>
        <taxon>Gunneridae</taxon>
        <taxon>Pentapetalae</taxon>
        <taxon>rosids</taxon>
        <taxon>fabids</taxon>
        <taxon>Rosales</taxon>
        <taxon>Cannabaceae</taxon>
        <taxon>Cannabis</taxon>
    </lineage>
</organism>
<dbReference type="EMBL" id="JAATIQ010000386">
    <property type="protein sequence ID" value="KAF4358383.1"/>
    <property type="molecule type" value="Genomic_DNA"/>
</dbReference>
<sequence length="276" mass="31109">MSHDEDVCHALWNCPKLHKVWKHFGFLHQFPTSLRYAPDFLMVMKGKLSKDEFIFFIGITWLIWFRRNKCIFQNKDIDDSIWIPWAMEMLEMHLAAAPKDSHQKPTQDKVCWSPPPLGSFMINTDASLIEGKPGCGLGFIIRDHLGELVTAATEYIPGCLSVLMAETLAIRLAMKLAASRSLQNILIASDNQSVITALKGQTRFNTDWGKILEDCTIASKHFNTLSFNFTPRKCNNVAHCLANWSRVAHVSDVWTSFLPNCAAATLIADMPQGVSL</sequence>
<dbReference type="InterPro" id="IPR044730">
    <property type="entry name" value="RNase_H-like_dom_plant"/>
</dbReference>
<dbReference type="CDD" id="cd06222">
    <property type="entry name" value="RNase_H_like"/>
    <property type="match status" value="1"/>
</dbReference>
<dbReference type="Pfam" id="PF13456">
    <property type="entry name" value="RVT_3"/>
    <property type="match status" value="1"/>
</dbReference>
<keyword evidence="3" id="KW-1185">Reference proteome</keyword>
<evidence type="ECO:0000313" key="2">
    <source>
        <dbReference type="EMBL" id="KAF4358383.1"/>
    </source>
</evidence>
<dbReference type="GO" id="GO:0004523">
    <property type="term" value="F:RNA-DNA hybrid ribonuclease activity"/>
    <property type="evidence" value="ECO:0007669"/>
    <property type="project" value="InterPro"/>
</dbReference>
<dbReference type="GO" id="GO:0003676">
    <property type="term" value="F:nucleic acid binding"/>
    <property type="evidence" value="ECO:0007669"/>
    <property type="project" value="InterPro"/>
</dbReference>
<dbReference type="InterPro" id="IPR036397">
    <property type="entry name" value="RNaseH_sf"/>
</dbReference>
<reference evidence="2 3" key="1">
    <citation type="journal article" date="2020" name="bioRxiv">
        <title>Sequence and annotation of 42 cannabis genomes reveals extensive copy number variation in cannabinoid synthesis and pathogen resistance genes.</title>
        <authorList>
            <person name="Mckernan K.J."/>
            <person name="Helbert Y."/>
            <person name="Kane L.T."/>
            <person name="Ebling H."/>
            <person name="Zhang L."/>
            <person name="Liu B."/>
            <person name="Eaton Z."/>
            <person name="Mclaughlin S."/>
            <person name="Kingan S."/>
            <person name="Baybayan P."/>
            <person name="Concepcion G."/>
            <person name="Jordan M."/>
            <person name="Riva A."/>
            <person name="Barbazuk W."/>
            <person name="Harkins T."/>
        </authorList>
    </citation>
    <scope>NUCLEOTIDE SEQUENCE [LARGE SCALE GENOMIC DNA]</scope>
    <source>
        <strain evidence="3">cv. Jamaican Lion 4</strain>
        <tissue evidence="2">Leaf</tissue>
    </source>
</reference>
<evidence type="ECO:0000313" key="3">
    <source>
        <dbReference type="Proteomes" id="UP000583929"/>
    </source>
</evidence>
<name>A0A7J6EJ00_CANSA</name>
<dbReference type="AlphaFoldDB" id="A0A7J6EJ00"/>
<accession>A0A7J6EJ00</accession>